<keyword evidence="2" id="KW-0472">Membrane</keyword>
<reference evidence="3 4" key="1">
    <citation type="submission" date="2017-08" db="EMBL/GenBank/DDBJ databases">
        <title>Acidophilic green algal genome provides insights into adaptation to an acidic environment.</title>
        <authorList>
            <person name="Hirooka S."/>
            <person name="Hirose Y."/>
            <person name="Kanesaki Y."/>
            <person name="Higuchi S."/>
            <person name="Fujiwara T."/>
            <person name="Onuma R."/>
            <person name="Era A."/>
            <person name="Ohbayashi R."/>
            <person name="Uzuka A."/>
            <person name="Nozaki H."/>
            <person name="Yoshikawa H."/>
            <person name="Miyagishima S.Y."/>
        </authorList>
    </citation>
    <scope>NUCLEOTIDE SEQUENCE [LARGE SCALE GENOMIC DNA]</scope>
    <source>
        <strain evidence="3 4">NIES-2499</strain>
    </source>
</reference>
<dbReference type="EMBL" id="BEGY01000021">
    <property type="protein sequence ID" value="GAX76936.1"/>
    <property type="molecule type" value="Genomic_DNA"/>
</dbReference>
<accession>A0A250X1K4</accession>
<comment type="caution">
    <text evidence="3">The sequence shown here is derived from an EMBL/GenBank/DDBJ whole genome shotgun (WGS) entry which is preliminary data.</text>
</comment>
<feature type="compositionally biased region" description="Basic and acidic residues" evidence="1">
    <location>
        <begin position="192"/>
        <end position="207"/>
    </location>
</feature>
<evidence type="ECO:0000256" key="1">
    <source>
        <dbReference type="SAM" id="MobiDB-lite"/>
    </source>
</evidence>
<keyword evidence="2" id="KW-1133">Transmembrane helix</keyword>
<keyword evidence="4" id="KW-1185">Reference proteome</keyword>
<protein>
    <submittedName>
        <fullName evidence="3">Uncharacterized protein</fullName>
    </submittedName>
</protein>
<gene>
    <name evidence="3" type="ORF">CEUSTIGMA_g4383.t1</name>
</gene>
<feature type="compositionally biased region" description="Polar residues" evidence="1">
    <location>
        <begin position="208"/>
        <end position="233"/>
    </location>
</feature>
<evidence type="ECO:0000256" key="2">
    <source>
        <dbReference type="SAM" id="Phobius"/>
    </source>
</evidence>
<keyword evidence="2" id="KW-0812">Transmembrane</keyword>
<organism evidence="3 4">
    <name type="scientific">Chlamydomonas eustigma</name>
    <dbReference type="NCBI Taxonomy" id="1157962"/>
    <lineage>
        <taxon>Eukaryota</taxon>
        <taxon>Viridiplantae</taxon>
        <taxon>Chlorophyta</taxon>
        <taxon>core chlorophytes</taxon>
        <taxon>Chlorophyceae</taxon>
        <taxon>CS clade</taxon>
        <taxon>Chlamydomonadales</taxon>
        <taxon>Chlamydomonadaceae</taxon>
        <taxon>Chlamydomonas</taxon>
    </lineage>
</organism>
<dbReference type="Proteomes" id="UP000232323">
    <property type="component" value="Unassembled WGS sequence"/>
</dbReference>
<proteinExistence type="predicted"/>
<feature type="region of interest" description="Disordered" evidence="1">
    <location>
        <begin position="175"/>
        <end position="254"/>
    </location>
</feature>
<evidence type="ECO:0000313" key="4">
    <source>
        <dbReference type="Proteomes" id="UP000232323"/>
    </source>
</evidence>
<evidence type="ECO:0000313" key="3">
    <source>
        <dbReference type="EMBL" id="GAX76936.1"/>
    </source>
</evidence>
<sequence>MSPRTHVRSRVRVWVFKGGQQSGIHLLSMRLAVESVKLVNAKGFPQISCSRGRRFSLLARGSAASRDNIYEPQPTPYDPVASAFKSCSSALIASGAFLVSGLSDLLVTVAHPDAPRVAVENSVKAALTLLALALVQNVISVFLIVGAVALLVYVASQVFGLTLLPLSVGLGSSGVSPQQRGRAGASGADQEVPSRPRDNVNRSRDGTSRTATGAGSQQYRRQQEPSQSSNSTAFYPPWGNASSSRDIADIYYER</sequence>
<name>A0A250X1K4_9CHLO</name>
<feature type="transmembrane region" description="Helical" evidence="2">
    <location>
        <begin position="130"/>
        <end position="154"/>
    </location>
</feature>
<dbReference type="AlphaFoldDB" id="A0A250X1K4"/>